<evidence type="ECO:0000256" key="1">
    <source>
        <dbReference type="ARBA" id="ARBA00004123"/>
    </source>
</evidence>
<dbReference type="Gene3D" id="3.30.70.1620">
    <property type="match status" value="1"/>
</dbReference>
<keyword evidence="4" id="KW-0547">Nucleotide-binding</keyword>
<evidence type="ECO:0000256" key="7">
    <source>
        <dbReference type="ARBA" id="ARBA00023054"/>
    </source>
</evidence>
<keyword evidence="9 11" id="KW-0539">Nucleus</keyword>
<feature type="domain" description="SMC hinge" evidence="14">
    <location>
        <begin position="524"/>
        <end position="644"/>
    </location>
</feature>
<dbReference type="GO" id="GO:0005694">
    <property type="term" value="C:chromosome"/>
    <property type="evidence" value="ECO:0007669"/>
    <property type="project" value="InterPro"/>
</dbReference>
<evidence type="ECO:0000313" key="16">
    <source>
        <dbReference type="Proteomes" id="UP001219525"/>
    </source>
</evidence>
<dbReference type="Gene3D" id="1.20.1060.20">
    <property type="match status" value="1"/>
</dbReference>
<dbReference type="PANTHER" id="PTHR43977">
    <property type="entry name" value="STRUCTURAL MAINTENANCE OF CHROMOSOMES PROTEIN 3"/>
    <property type="match status" value="1"/>
</dbReference>
<dbReference type="InterPro" id="IPR010935">
    <property type="entry name" value="SMC_hinge"/>
</dbReference>
<dbReference type="AlphaFoldDB" id="A0AAD6Y1K1"/>
<organism evidence="15 16">
    <name type="scientific">Mycena pura</name>
    <dbReference type="NCBI Taxonomy" id="153505"/>
    <lineage>
        <taxon>Eukaryota</taxon>
        <taxon>Fungi</taxon>
        <taxon>Dikarya</taxon>
        <taxon>Basidiomycota</taxon>
        <taxon>Agaricomycotina</taxon>
        <taxon>Agaricomycetes</taxon>
        <taxon>Agaricomycetidae</taxon>
        <taxon>Agaricales</taxon>
        <taxon>Marasmiineae</taxon>
        <taxon>Mycenaceae</taxon>
        <taxon>Mycena</taxon>
    </lineage>
</organism>
<evidence type="ECO:0000256" key="12">
    <source>
        <dbReference type="SAM" id="Coils"/>
    </source>
</evidence>
<keyword evidence="7 12" id="KW-0175">Coiled coil</keyword>
<dbReference type="PIRSF" id="PIRSF005719">
    <property type="entry name" value="SMC"/>
    <property type="match status" value="1"/>
</dbReference>
<accession>A0AAD6Y1K1</accession>
<evidence type="ECO:0000256" key="10">
    <source>
        <dbReference type="ARBA" id="ARBA00023306"/>
    </source>
</evidence>
<dbReference type="Gene3D" id="3.40.50.300">
    <property type="entry name" value="P-loop containing nucleotide triphosphate hydrolases"/>
    <property type="match status" value="2"/>
</dbReference>
<keyword evidence="10" id="KW-0131">Cell cycle</keyword>
<evidence type="ECO:0000256" key="6">
    <source>
        <dbReference type="ARBA" id="ARBA00022840"/>
    </source>
</evidence>
<dbReference type="SUPFAM" id="SSF52540">
    <property type="entry name" value="P-loop containing nucleoside triphosphate hydrolases"/>
    <property type="match status" value="1"/>
</dbReference>
<dbReference type="EMBL" id="JARJCW010000154">
    <property type="protein sequence ID" value="KAJ7190207.1"/>
    <property type="molecule type" value="Genomic_DNA"/>
</dbReference>
<proteinExistence type="inferred from homology"/>
<evidence type="ECO:0000256" key="11">
    <source>
        <dbReference type="PIRNR" id="PIRNR005719"/>
    </source>
</evidence>
<dbReference type="Proteomes" id="UP001219525">
    <property type="component" value="Unassembled WGS sequence"/>
</dbReference>
<dbReference type="Pfam" id="PF02463">
    <property type="entry name" value="SMC_N"/>
    <property type="match status" value="1"/>
</dbReference>
<reference evidence="15" key="1">
    <citation type="submission" date="2023-03" db="EMBL/GenBank/DDBJ databases">
        <title>Massive genome expansion in bonnet fungi (Mycena s.s.) driven by repeated elements and novel gene families across ecological guilds.</title>
        <authorList>
            <consortium name="Lawrence Berkeley National Laboratory"/>
            <person name="Harder C.B."/>
            <person name="Miyauchi S."/>
            <person name="Viragh M."/>
            <person name="Kuo A."/>
            <person name="Thoen E."/>
            <person name="Andreopoulos B."/>
            <person name="Lu D."/>
            <person name="Skrede I."/>
            <person name="Drula E."/>
            <person name="Henrissat B."/>
            <person name="Morin E."/>
            <person name="Kohler A."/>
            <person name="Barry K."/>
            <person name="LaButti K."/>
            <person name="Morin E."/>
            <person name="Salamov A."/>
            <person name="Lipzen A."/>
            <person name="Mereny Z."/>
            <person name="Hegedus B."/>
            <person name="Baldrian P."/>
            <person name="Stursova M."/>
            <person name="Weitz H."/>
            <person name="Taylor A."/>
            <person name="Grigoriev I.V."/>
            <person name="Nagy L.G."/>
            <person name="Martin F."/>
            <person name="Kauserud H."/>
        </authorList>
    </citation>
    <scope>NUCLEOTIDE SEQUENCE</scope>
    <source>
        <strain evidence="15">9144</strain>
    </source>
</reference>
<dbReference type="GO" id="GO:0007059">
    <property type="term" value="P:chromosome segregation"/>
    <property type="evidence" value="ECO:0007669"/>
    <property type="project" value="UniProtKB-ARBA"/>
</dbReference>
<dbReference type="InterPro" id="IPR027120">
    <property type="entry name" value="Smc2_ABC"/>
</dbReference>
<feature type="region of interest" description="Disordered" evidence="13">
    <location>
        <begin position="245"/>
        <end position="278"/>
    </location>
</feature>
<dbReference type="SUPFAM" id="SSF75553">
    <property type="entry name" value="Smc hinge domain"/>
    <property type="match status" value="1"/>
</dbReference>
<comment type="similarity">
    <text evidence="2">Belongs to the SMC family. SMC2 subfamily.</text>
</comment>
<sequence length="1188" mass="133272">MRIEELVLEGFKSYPVRTQITGWDSSFNAITGLNGTGKSNILDAISFVLGLTNMSTMRAANQTDLIYKRGQAGVTKASVTIVFDNSDTSKSPTGYESSKQITVTRQLALPNVTKYLLNGHKVTQQAIQNLFQSVQLNINNPNFVIMQGKITKVLNMRPQEILGMVEEAAGTRMFEDRKDKAIKTMTKKDKKVQEITSLLAEEITPKLDKLRKEKRKFIEFQKAESELQRIERVLHAWEWNESRQRSTQRKKDIAKKEADVEAREGEKDAFQRECESAEREKTAVEKKRDLEQKKGGKLAKLEEAVAELDKGLVKIRTQVDIKKDSIKDEEGRVAKCRAELTELEASIAAKKAQVEDLTASHKTVKDKHQGLADKLATAEELLQSLLTGLSNNKDNKATGGGGYMGQLAAARQQAAQAAAEEQQSRVKLGMSENELKNLEARWKAVEREAGDGQKKLEAMRTTVEGWRTKVAQCAWNQEKEDESEGRLKDLKAQVHKLDNERERVHQGLSFLDFRYNLGPQFDRQKVKGRVALLLLLAQENYPAAQALEIASSGKLYSVVVDDEKVGKALLDSKLDKKVHLIPLNKIQPHTISASRLRAAENLGEGKVRTALSLVRYPANVVKAVEFVFSDTLICDTPQVAEKVTFSDAVRVRSVTMAGDVYDPSGSLSGGSAPRTSGILVRVQELLEAEKNLEKAKTDLRELENTLSKSQKTRDEWRARVKELDMKEHELNLVEQQMQGSNAAQLGSQVEKLKQTIAELKAAIQTAQEKRAAADTDCARLQRDMDEFKNNKEGKTDELKAQADISKQKAALQKHAVIVKTQQKEQQTASLELEQIETDVESTKAAVEEAKGGVETLQKELVMLEKELVKKKAAYDEAENKLLEERAALKRFDNELQALDIVIKEKKQAINQTELAIQKLGIDIQNLIKDMNTAISLVAHLEKEHEWIQEEKDQFGKPGGQFDFAANNMPELKAKVEELSQHTKGMKKSINPKVLAMIDNVEKRETGLKKMLATVLKDKEKIEKTIGELDRYKREALETTWKKVDGDFGGIFAELLPGNFAKLQPPEDQDLMDGLEVKVRLGSVWKQSLTELSGGQRSLIALSLIMSLLQFKPAPMYILDEIDAALDLSHTQHIGQLFRTRFKGSQFIVVSLKEGLFTNANVLFKTRFRDGTSIVERTAQRSTSTMYQQ</sequence>
<evidence type="ECO:0000256" key="13">
    <source>
        <dbReference type="SAM" id="MobiDB-lite"/>
    </source>
</evidence>
<evidence type="ECO:0000256" key="2">
    <source>
        <dbReference type="ARBA" id="ARBA00005231"/>
    </source>
</evidence>
<dbReference type="GO" id="GO:0016887">
    <property type="term" value="F:ATP hydrolysis activity"/>
    <property type="evidence" value="ECO:0007669"/>
    <property type="project" value="InterPro"/>
</dbReference>
<feature type="coiled-coil region" evidence="12">
    <location>
        <begin position="682"/>
        <end position="943"/>
    </location>
</feature>
<feature type="coiled-coil region" evidence="12">
    <location>
        <begin position="480"/>
        <end position="507"/>
    </location>
</feature>
<dbReference type="InterPro" id="IPR036277">
    <property type="entry name" value="SMC_hinge_sf"/>
</dbReference>
<dbReference type="FunFam" id="3.40.50.300:FF:000385">
    <property type="entry name" value="Structural maintenance of chromosomes 2"/>
    <property type="match status" value="1"/>
</dbReference>
<dbReference type="CDD" id="cd03273">
    <property type="entry name" value="ABC_SMC2_euk"/>
    <property type="match status" value="1"/>
</dbReference>
<keyword evidence="8" id="KW-0226">DNA condensation</keyword>
<dbReference type="SMART" id="SM00968">
    <property type="entry name" value="SMC_hinge"/>
    <property type="match status" value="1"/>
</dbReference>
<dbReference type="GO" id="GO:0005524">
    <property type="term" value="F:ATP binding"/>
    <property type="evidence" value="ECO:0007669"/>
    <property type="project" value="UniProtKB-KW"/>
</dbReference>
<dbReference type="InterPro" id="IPR024704">
    <property type="entry name" value="SMC"/>
</dbReference>
<keyword evidence="6" id="KW-0067">ATP-binding</keyword>
<evidence type="ECO:0000256" key="8">
    <source>
        <dbReference type="ARBA" id="ARBA00023067"/>
    </source>
</evidence>
<dbReference type="GO" id="GO:0051301">
    <property type="term" value="P:cell division"/>
    <property type="evidence" value="ECO:0007669"/>
    <property type="project" value="UniProtKB-KW"/>
</dbReference>
<dbReference type="GO" id="GO:0030261">
    <property type="term" value="P:chromosome condensation"/>
    <property type="evidence" value="ECO:0007669"/>
    <property type="project" value="UniProtKB-KW"/>
</dbReference>
<comment type="caution">
    <text evidence="15">The sequence shown here is derived from an EMBL/GenBank/DDBJ whole genome shotgun (WGS) entry which is preliminary data.</text>
</comment>
<keyword evidence="3" id="KW-0132">Cell division</keyword>
<keyword evidence="16" id="KW-1185">Reference proteome</keyword>
<dbReference type="InterPro" id="IPR027417">
    <property type="entry name" value="P-loop_NTPase"/>
</dbReference>
<name>A0AAD6Y1K1_9AGAR</name>
<comment type="subcellular location">
    <subcellularLocation>
        <location evidence="1 11">Nucleus</location>
    </subcellularLocation>
</comment>
<protein>
    <recommendedName>
        <fullName evidence="11">Structural maintenance of chromosomes protein</fullName>
    </recommendedName>
</protein>
<gene>
    <name evidence="15" type="ORF">GGX14DRAFT_483522</name>
</gene>
<evidence type="ECO:0000256" key="3">
    <source>
        <dbReference type="ARBA" id="ARBA00022618"/>
    </source>
</evidence>
<evidence type="ECO:0000313" key="15">
    <source>
        <dbReference type="EMBL" id="KAJ7190207.1"/>
    </source>
</evidence>
<evidence type="ECO:0000259" key="14">
    <source>
        <dbReference type="SMART" id="SM00968"/>
    </source>
</evidence>
<evidence type="ECO:0000256" key="9">
    <source>
        <dbReference type="ARBA" id="ARBA00023242"/>
    </source>
</evidence>
<evidence type="ECO:0000256" key="5">
    <source>
        <dbReference type="ARBA" id="ARBA00022776"/>
    </source>
</evidence>
<dbReference type="Pfam" id="PF06470">
    <property type="entry name" value="SMC_hinge"/>
    <property type="match status" value="1"/>
</dbReference>
<evidence type="ECO:0000256" key="4">
    <source>
        <dbReference type="ARBA" id="ARBA00022741"/>
    </source>
</evidence>
<dbReference type="InterPro" id="IPR003395">
    <property type="entry name" value="RecF/RecN/SMC_N"/>
</dbReference>
<keyword evidence="5" id="KW-0498">Mitosis</keyword>
<dbReference type="GO" id="GO:0005634">
    <property type="term" value="C:nucleus"/>
    <property type="evidence" value="ECO:0007669"/>
    <property type="project" value="UniProtKB-SubCell"/>
</dbReference>